<dbReference type="Pfam" id="PF05359">
    <property type="entry name" value="DUF748"/>
    <property type="match status" value="1"/>
</dbReference>
<comment type="caution">
    <text evidence="2">The sequence shown here is derived from an EMBL/GenBank/DDBJ whole genome shotgun (WGS) entry which is preliminary data.</text>
</comment>
<keyword evidence="1" id="KW-1133">Transmembrane helix</keyword>
<dbReference type="GO" id="GO:0090313">
    <property type="term" value="P:regulation of protein targeting to membrane"/>
    <property type="evidence" value="ECO:0007669"/>
    <property type="project" value="TreeGrafter"/>
</dbReference>
<proteinExistence type="predicted"/>
<keyword evidence="1" id="KW-0472">Membrane</keyword>
<dbReference type="InterPro" id="IPR052894">
    <property type="entry name" value="AsmA-related"/>
</dbReference>
<keyword evidence="3" id="KW-1185">Reference proteome</keyword>
<dbReference type="InterPro" id="IPR008023">
    <property type="entry name" value="DUF748"/>
</dbReference>
<gene>
    <name evidence="2" type="ORF">OFAG_00036</name>
</gene>
<organism evidence="2 3">
    <name type="scientific">Oxalobacter paraformigenes</name>
    <dbReference type="NCBI Taxonomy" id="556268"/>
    <lineage>
        <taxon>Bacteria</taxon>
        <taxon>Pseudomonadati</taxon>
        <taxon>Pseudomonadota</taxon>
        <taxon>Betaproteobacteria</taxon>
        <taxon>Burkholderiales</taxon>
        <taxon>Oxalobacteraceae</taxon>
        <taxon>Oxalobacter</taxon>
    </lineage>
</organism>
<dbReference type="EMBL" id="ACDP02000029">
    <property type="protein sequence ID" value="EEO26883.1"/>
    <property type="molecule type" value="Genomic_DNA"/>
</dbReference>
<dbReference type="InterPro" id="IPR036737">
    <property type="entry name" value="OmpA-like_sf"/>
</dbReference>
<reference evidence="2" key="1">
    <citation type="submission" date="2011-10" db="EMBL/GenBank/DDBJ databases">
        <title>The Genome Sequence of Oxalobacter formigenes HOxBLS.</title>
        <authorList>
            <consortium name="The Broad Institute Genome Sequencing Platform"/>
            <person name="Earl A."/>
            <person name="Ward D."/>
            <person name="Feldgarden M."/>
            <person name="Gevers D."/>
            <person name="Allison M.J."/>
            <person name="Humphrey S."/>
            <person name="Young S.K."/>
            <person name="Zeng Q."/>
            <person name="Gargeya S."/>
            <person name="Fitzgerald M."/>
            <person name="Haas B."/>
            <person name="Abouelleil A."/>
            <person name="Alvarado L."/>
            <person name="Arachchi H.M."/>
            <person name="Berlin A."/>
            <person name="Brown A."/>
            <person name="Chapman S.B."/>
            <person name="Chen Z."/>
            <person name="Dunbar C."/>
            <person name="Freedman E."/>
            <person name="Gearin G."/>
            <person name="Goldberg J."/>
            <person name="Griggs A."/>
            <person name="Gujja S."/>
            <person name="Heiman D."/>
            <person name="Howarth C."/>
            <person name="Larson L."/>
            <person name="Lui A."/>
            <person name="MacDonald P.J.P."/>
            <person name="Montmayeur A."/>
            <person name="Murphy C."/>
            <person name="Neiman D."/>
            <person name="Pearson M."/>
            <person name="Priest M."/>
            <person name="Roberts A."/>
            <person name="Saif S."/>
            <person name="Shea T."/>
            <person name="Shenoy N."/>
            <person name="Sisk P."/>
            <person name="Stolte C."/>
            <person name="Sykes S."/>
            <person name="Wortman J."/>
            <person name="Nusbaum C."/>
            <person name="Birren B."/>
        </authorList>
    </citation>
    <scope>NUCLEOTIDE SEQUENCE [LARGE SCALE GENOMIC DNA]</scope>
    <source>
        <strain evidence="2">HOxBLS</strain>
    </source>
</reference>
<evidence type="ECO:0000313" key="3">
    <source>
        <dbReference type="Proteomes" id="UP000003973"/>
    </source>
</evidence>
<dbReference type="eggNOG" id="COG2911">
    <property type="taxonomic scope" value="Bacteria"/>
</dbReference>
<evidence type="ECO:0000256" key="1">
    <source>
        <dbReference type="SAM" id="Phobius"/>
    </source>
</evidence>
<evidence type="ECO:0000313" key="2">
    <source>
        <dbReference type="EMBL" id="EEO26883.1"/>
    </source>
</evidence>
<name>C3X6X0_9BURK</name>
<dbReference type="RefSeq" id="WP_005875569.1">
    <property type="nucleotide sequence ID" value="NZ_CABMNL010000001.1"/>
</dbReference>
<sequence length="1099" mass="122094">MREHNISGNGKRSRIKRTIALFLAFASASLIVAIVAAVFFLPGIVQSKAREFAAENFNRELTVQKIELDPFRLTVRLEGVRLSEPGQERAFVSFDHLFVEFSPRTFSEFNPVIRQIRLVNPTVHIVRRQSGKYNVDDMVTYLSKPREDDAGRTLFSINNIRIENGTIRVDDDVRKKRLLIEELNVGIPFIANMPAEVEVFVPFSIRARINRDKIELVGKSRPVLNKKDGTIGIKLDKLDLPTYLGYLPFDPGFKLKSGKLSADLDMTFAKREGDKRPIFVEGDVVFHSLRLTESDNAHLLDIPELKIGIGKSDLVSGKIKLNRVSVENPRVFLERNKDGQWNFERLVKAGKKPAEKTGTAENEKTASRRTLAVDLKQFVVNGGQLHFLDRAYNRPVNISARNFGLNVVNLSLDVSGRNAAVDSVVSTGTRITLVHSMPELLDRLREKDKAKVAQEAMGTAADSTGFHFRIRRAAIKDWSLSFENRQVAQPIITRVSRLEASAENLSDSLEKNVPLFMQAKVNDRGAIVVKGNIAVSPLKADLDMDVREVDIRFIQPYIDSYVNLSLKRADMSVKGKLRLEQEGTIKGHFSGGAAIGSLAAVDQLTGRPVISWKDLAFEGIAVNLNPLSVTIDKAKMSDVIARVILLSDGRLNLQNILRSKAGGQKSLAENEEDSGVGANSGVSTRLTPSVYAGNDLQAVSDTAGNNRFPIAVKKWIIRNGSVRFSDNFIKPRYTANILNLRGAFINLSNDPEAQSRLGLKGQVNGAPLIVSGYINPLSESLSLNIKAQITGMELAQFSAYSGKYLGYGIEKGKLSYKAIYKVEDGKLTAENALVLDQLTLGEKVESEEAADLSIELALALLKDSDGVIDINVPIAGSLNDPEFSLGSIVGKVVLNTLKKIVTAPFAFLASLNENEKALSGMVFEPGSSVLTEESERRLERIAKGLVKRPKIRLEITGRYDDVADRAGLGESTLNRKILALKRKKQGALSFEEIRVSEEEYPVLLKEVYWNEKFDKPKKLLVFDKEVSVAEMEKQLVGYYSSRNDSLILLANRRAETVKNWLVLKGKLSDERIYLLASKQGEAERDKPAHRVDFNLRWKN</sequence>
<keyword evidence="1" id="KW-0812">Transmembrane</keyword>
<dbReference type="PANTHER" id="PTHR30441:SF8">
    <property type="entry name" value="DUF748 DOMAIN-CONTAINING PROTEIN"/>
    <property type="match status" value="1"/>
</dbReference>
<protein>
    <recommendedName>
        <fullName evidence="4">DUF748 domain-containing protein</fullName>
    </recommendedName>
</protein>
<dbReference type="Proteomes" id="UP000003973">
    <property type="component" value="Unassembled WGS sequence"/>
</dbReference>
<accession>C3X6X0</accession>
<dbReference type="Gene3D" id="3.30.1330.60">
    <property type="entry name" value="OmpA-like domain"/>
    <property type="match status" value="1"/>
</dbReference>
<dbReference type="AlphaFoldDB" id="C3X6X0"/>
<feature type="transmembrane region" description="Helical" evidence="1">
    <location>
        <begin position="20"/>
        <end position="41"/>
    </location>
</feature>
<dbReference type="HOGENOM" id="CLU_005680_1_0_4"/>
<dbReference type="GO" id="GO:0005886">
    <property type="term" value="C:plasma membrane"/>
    <property type="evidence" value="ECO:0007669"/>
    <property type="project" value="TreeGrafter"/>
</dbReference>
<dbReference type="PANTHER" id="PTHR30441">
    <property type="entry name" value="DUF748 DOMAIN-CONTAINING PROTEIN"/>
    <property type="match status" value="1"/>
</dbReference>
<evidence type="ECO:0008006" key="4">
    <source>
        <dbReference type="Google" id="ProtNLM"/>
    </source>
</evidence>